<dbReference type="Proteomes" id="UP001597297">
    <property type="component" value="Unassembled WGS sequence"/>
</dbReference>
<evidence type="ECO:0000313" key="2">
    <source>
        <dbReference type="Proteomes" id="UP001597297"/>
    </source>
</evidence>
<organism evidence="1 2">
    <name type="scientific">Rubritalea spongiae</name>
    <dbReference type="NCBI Taxonomy" id="430797"/>
    <lineage>
        <taxon>Bacteria</taxon>
        <taxon>Pseudomonadati</taxon>
        <taxon>Verrucomicrobiota</taxon>
        <taxon>Verrucomicrobiia</taxon>
        <taxon>Verrucomicrobiales</taxon>
        <taxon>Rubritaleaceae</taxon>
        <taxon>Rubritalea</taxon>
    </lineage>
</organism>
<proteinExistence type="predicted"/>
<dbReference type="RefSeq" id="WP_377094260.1">
    <property type="nucleotide sequence ID" value="NZ_JBHSJM010000001.1"/>
</dbReference>
<comment type="caution">
    <text evidence="1">The sequence shown here is derived from an EMBL/GenBank/DDBJ whole genome shotgun (WGS) entry which is preliminary data.</text>
</comment>
<sequence>MKQSTIIVRFANPEHKADFLKDIKVEESSIFLNEENMVQLPLYFTAEAEEHNLVVSVEDGEPVEVEDEDFDLDLDDL</sequence>
<name>A0ABW5E5K5_9BACT</name>
<keyword evidence="2" id="KW-1185">Reference proteome</keyword>
<dbReference type="EMBL" id="JBHUJC010000012">
    <property type="protein sequence ID" value="MFD2275729.1"/>
    <property type="molecule type" value="Genomic_DNA"/>
</dbReference>
<accession>A0ABW5E5K5</accession>
<protein>
    <submittedName>
        <fullName evidence="1">Uncharacterized protein</fullName>
    </submittedName>
</protein>
<reference evidence="2" key="1">
    <citation type="journal article" date="2019" name="Int. J. Syst. Evol. Microbiol.">
        <title>The Global Catalogue of Microorganisms (GCM) 10K type strain sequencing project: providing services to taxonomists for standard genome sequencing and annotation.</title>
        <authorList>
            <consortium name="The Broad Institute Genomics Platform"/>
            <consortium name="The Broad Institute Genome Sequencing Center for Infectious Disease"/>
            <person name="Wu L."/>
            <person name="Ma J."/>
        </authorList>
    </citation>
    <scope>NUCLEOTIDE SEQUENCE [LARGE SCALE GENOMIC DNA]</scope>
    <source>
        <strain evidence="2">JCM 16545</strain>
    </source>
</reference>
<gene>
    <name evidence="1" type="ORF">ACFSQZ_04535</name>
</gene>
<evidence type="ECO:0000313" key="1">
    <source>
        <dbReference type="EMBL" id="MFD2275729.1"/>
    </source>
</evidence>